<sequence length="207" mass="22736">MAKLYFRYGTMNSGKTAGLLMAAHNFEESHQQILILKPALDSKAGPALYTRMGIERLVDHLVTADDDVFSLAKDWLASIEGKTVGGILVDEAQFLTTAQVDQLLMAALKLNIPVLCYGLRTDFLTKVFPGSARLLETAHTLEELKTMCGAGCRRKANFNARKVGGQFVLHGDQISIDNQEDVEYIALCGQCFLELVGPIDGRREDDA</sequence>
<dbReference type="PIRSF" id="PIRSF035805">
    <property type="entry name" value="TK_cell"/>
    <property type="match status" value="1"/>
</dbReference>
<evidence type="ECO:0000256" key="9">
    <source>
        <dbReference type="PIRSR" id="PIRSR035805-2"/>
    </source>
</evidence>
<dbReference type="RefSeq" id="WP_024964438.1">
    <property type="nucleotide sequence ID" value="NZ_CP007519.1"/>
</dbReference>
<dbReference type="STRING" id="1661.CQ11_02885"/>
<evidence type="ECO:0000256" key="1">
    <source>
        <dbReference type="ARBA" id="ARBA00007587"/>
    </source>
</evidence>
<reference evidence="13 15" key="2">
    <citation type="submission" date="2024-01" db="EMBL/GenBank/DDBJ databases">
        <title>Genomic analysis and antimicrobial resistance profiles of Trueperella pyogenes isolated from domestic and wild animals.</title>
        <authorList>
            <person name="Magossi G."/>
            <person name="Gzyl K.E."/>
            <person name="Holman D.B."/>
            <person name="Amat S."/>
        </authorList>
    </citation>
    <scope>NUCLEOTIDE SEQUENCE [LARGE SCALE GENOMIC DNA]</scope>
    <source>
        <strain evidence="13 15">1494</strain>
    </source>
</reference>
<dbReference type="KEGG" id="tpy:CQ11_02885"/>
<dbReference type="AlphaFoldDB" id="X4QX75"/>
<keyword evidence="5 10" id="KW-0547">Nucleotide-binding</keyword>
<evidence type="ECO:0000313" key="14">
    <source>
        <dbReference type="Proteomes" id="UP000275951"/>
    </source>
</evidence>
<evidence type="ECO:0000256" key="8">
    <source>
        <dbReference type="PIRSR" id="PIRSR035805-1"/>
    </source>
</evidence>
<keyword evidence="3 10" id="KW-0237">DNA synthesis</keyword>
<evidence type="ECO:0000256" key="3">
    <source>
        <dbReference type="ARBA" id="ARBA00022634"/>
    </source>
</evidence>
<evidence type="ECO:0000256" key="2">
    <source>
        <dbReference type="ARBA" id="ARBA00012118"/>
    </source>
</evidence>
<feature type="binding site" evidence="9">
    <location>
        <position position="184"/>
    </location>
    <ligand>
        <name>substrate</name>
    </ligand>
</feature>
<dbReference type="InterPro" id="IPR027417">
    <property type="entry name" value="P-loop_NTPase"/>
</dbReference>
<name>X4QX75_9ACTO</name>
<organism evidence="12 14">
    <name type="scientific">Trueperella pyogenes</name>
    <dbReference type="NCBI Taxonomy" id="1661"/>
    <lineage>
        <taxon>Bacteria</taxon>
        <taxon>Bacillati</taxon>
        <taxon>Actinomycetota</taxon>
        <taxon>Actinomycetes</taxon>
        <taxon>Actinomycetales</taxon>
        <taxon>Actinomycetaceae</taxon>
        <taxon>Trueperella</taxon>
    </lineage>
</organism>
<keyword evidence="6 10" id="KW-0418">Kinase</keyword>
<dbReference type="EC" id="2.7.1.21" evidence="2 10"/>
<dbReference type="NCBIfam" id="NF003300">
    <property type="entry name" value="PRK04296.1-5"/>
    <property type="match status" value="1"/>
</dbReference>
<dbReference type="GO" id="GO:0004797">
    <property type="term" value="F:thymidine kinase activity"/>
    <property type="evidence" value="ECO:0007669"/>
    <property type="project" value="UniProtKB-EC"/>
</dbReference>
<keyword evidence="4 10" id="KW-0808">Transferase</keyword>
<evidence type="ECO:0000313" key="15">
    <source>
        <dbReference type="Proteomes" id="UP001555100"/>
    </source>
</evidence>
<dbReference type="GO" id="GO:0005829">
    <property type="term" value="C:cytosol"/>
    <property type="evidence" value="ECO:0007669"/>
    <property type="project" value="TreeGrafter"/>
</dbReference>
<evidence type="ECO:0000256" key="10">
    <source>
        <dbReference type="RuleBase" id="RU000544"/>
    </source>
</evidence>
<reference evidence="12 14" key="1">
    <citation type="submission" date="2018-11" db="EMBL/GenBank/DDBJ databases">
        <title>Multidrug-resistant genes are associated with an 42-kb island TGI1 carrying a complex class 1 integron in a Trueperella pyogenes.</title>
        <authorList>
            <person name="Dong W."/>
        </authorList>
    </citation>
    <scope>NUCLEOTIDE SEQUENCE [LARGE SCALE GENOMIC DNA]</scope>
    <source>
        <strain evidence="12 14">TP4</strain>
    </source>
</reference>
<dbReference type="PANTHER" id="PTHR11441:SF0">
    <property type="entry name" value="THYMIDINE KINASE, CYTOSOLIC"/>
    <property type="match status" value="1"/>
</dbReference>
<evidence type="ECO:0000256" key="11">
    <source>
        <dbReference type="RuleBase" id="RU004165"/>
    </source>
</evidence>
<dbReference type="InterPro" id="IPR001267">
    <property type="entry name" value="Thymidine_kinase"/>
</dbReference>
<dbReference type="PANTHER" id="PTHR11441">
    <property type="entry name" value="THYMIDINE KINASE"/>
    <property type="match status" value="1"/>
</dbReference>
<accession>X4QX75</accession>
<evidence type="ECO:0000256" key="4">
    <source>
        <dbReference type="ARBA" id="ARBA00022679"/>
    </source>
</evidence>
<protein>
    <recommendedName>
        <fullName evidence="2 10">Thymidine kinase</fullName>
        <ecNumber evidence="2 10">2.7.1.21</ecNumber>
    </recommendedName>
</protein>
<evidence type="ECO:0000313" key="13">
    <source>
        <dbReference type="EMBL" id="MEW6954952.1"/>
    </source>
</evidence>
<dbReference type="Gene3D" id="3.40.50.300">
    <property type="entry name" value="P-loop containing nucleotide triphosphate hydrolases"/>
    <property type="match status" value="1"/>
</dbReference>
<gene>
    <name evidence="12" type="ORF">EBQ10_02195</name>
    <name evidence="13" type="ORF">V3M73_07955</name>
</gene>
<evidence type="ECO:0000256" key="7">
    <source>
        <dbReference type="ARBA" id="ARBA00022840"/>
    </source>
</evidence>
<dbReference type="GO" id="GO:0071897">
    <property type="term" value="P:DNA biosynthetic process"/>
    <property type="evidence" value="ECO:0007669"/>
    <property type="project" value="UniProtKB-KW"/>
</dbReference>
<dbReference type="GeneID" id="97531888"/>
<dbReference type="GO" id="GO:0005524">
    <property type="term" value="F:ATP binding"/>
    <property type="evidence" value="ECO:0007669"/>
    <property type="project" value="UniProtKB-KW"/>
</dbReference>
<dbReference type="Proteomes" id="UP001555100">
    <property type="component" value="Unassembled WGS sequence"/>
</dbReference>
<evidence type="ECO:0000256" key="5">
    <source>
        <dbReference type="ARBA" id="ARBA00022741"/>
    </source>
</evidence>
<dbReference type="GO" id="GO:0046104">
    <property type="term" value="P:thymidine metabolic process"/>
    <property type="evidence" value="ECO:0007669"/>
    <property type="project" value="TreeGrafter"/>
</dbReference>
<keyword evidence="7 10" id="KW-0067">ATP-binding</keyword>
<evidence type="ECO:0000313" key="12">
    <source>
        <dbReference type="EMBL" id="AZR06222.1"/>
    </source>
</evidence>
<dbReference type="Proteomes" id="UP000275951">
    <property type="component" value="Chromosome"/>
</dbReference>
<dbReference type="Pfam" id="PF00265">
    <property type="entry name" value="TK"/>
    <property type="match status" value="1"/>
</dbReference>
<comment type="similarity">
    <text evidence="1 11">Belongs to the thymidine kinase family.</text>
</comment>
<comment type="catalytic activity">
    <reaction evidence="10">
        <text>thymidine + ATP = dTMP + ADP + H(+)</text>
        <dbReference type="Rhea" id="RHEA:19129"/>
        <dbReference type="ChEBI" id="CHEBI:15378"/>
        <dbReference type="ChEBI" id="CHEBI:17748"/>
        <dbReference type="ChEBI" id="CHEBI:30616"/>
        <dbReference type="ChEBI" id="CHEBI:63528"/>
        <dbReference type="ChEBI" id="CHEBI:456216"/>
        <dbReference type="EC" id="2.7.1.21"/>
    </reaction>
</comment>
<evidence type="ECO:0000256" key="6">
    <source>
        <dbReference type="ARBA" id="ARBA00022777"/>
    </source>
</evidence>
<feature type="active site" description="Proton acceptor" evidence="8">
    <location>
        <position position="91"/>
    </location>
</feature>
<dbReference type="OrthoDB" id="9781579at2"/>
<keyword evidence="15" id="KW-1185">Reference proteome</keyword>
<dbReference type="SUPFAM" id="SSF52540">
    <property type="entry name" value="P-loop containing nucleoside triphosphate hydrolases"/>
    <property type="match status" value="1"/>
</dbReference>
<dbReference type="SUPFAM" id="SSF57716">
    <property type="entry name" value="Glucocorticoid receptor-like (DNA-binding domain)"/>
    <property type="match status" value="1"/>
</dbReference>
<dbReference type="EMBL" id="JBAGNM010000008">
    <property type="protein sequence ID" value="MEW6954952.1"/>
    <property type="molecule type" value="Genomic_DNA"/>
</dbReference>
<dbReference type="EMBL" id="CP033905">
    <property type="protein sequence ID" value="AZR06222.1"/>
    <property type="molecule type" value="Genomic_DNA"/>
</dbReference>
<proteinExistence type="inferred from homology"/>